<gene>
    <name evidence="2" type="ORF">E2C01_022846</name>
</gene>
<reference evidence="2 3" key="1">
    <citation type="submission" date="2019-05" db="EMBL/GenBank/DDBJ databases">
        <title>Another draft genome of Portunus trituberculatus and its Hox gene families provides insights of decapod evolution.</title>
        <authorList>
            <person name="Jeong J.-H."/>
            <person name="Song I."/>
            <person name="Kim S."/>
            <person name="Choi T."/>
            <person name="Kim D."/>
            <person name="Ryu S."/>
            <person name="Kim W."/>
        </authorList>
    </citation>
    <scope>NUCLEOTIDE SEQUENCE [LARGE SCALE GENOMIC DNA]</scope>
    <source>
        <tissue evidence="2">Muscle</tissue>
    </source>
</reference>
<proteinExistence type="predicted"/>
<organism evidence="2 3">
    <name type="scientific">Portunus trituberculatus</name>
    <name type="common">Swimming crab</name>
    <name type="synonym">Neptunus trituberculatus</name>
    <dbReference type="NCBI Taxonomy" id="210409"/>
    <lineage>
        <taxon>Eukaryota</taxon>
        <taxon>Metazoa</taxon>
        <taxon>Ecdysozoa</taxon>
        <taxon>Arthropoda</taxon>
        <taxon>Crustacea</taxon>
        <taxon>Multicrustacea</taxon>
        <taxon>Malacostraca</taxon>
        <taxon>Eumalacostraca</taxon>
        <taxon>Eucarida</taxon>
        <taxon>Decapoda</taxon>
        <taxon>Pleocyemata</taxon>
        <taxon>Brachyura</taxon>
        <taxon>Eubrachyura</taxon>
        <taxon>Portunoidea</taxon>
        <taxon>Portunidae</taxon>
        <taxon>Portuninae</taxon>
        <taxon>Portunus</taxon>
    </lineage>
</organism>
<sequence>MPDPAPEPLTVEQSSTPRGDGSSPRKRPRTHGLAIPEVGSMNPAPAKKQHRDSTLDDISLWLLQFSQRFDKLESDMAVIKSGNSQRQERAVTFSSSSSSSSSRVEEDVPLNAAQLVGNSPPSRRSPSPPPLPYIGDYRYPPVPYSPSCPPSPSPVYAPTFIRTLSQSTCEEQLLSVTPVPPATKSGHHQNPEICSAPQQAE</sequence>
<feature type="region of interest" description="Disordered" evidence="1">
    <location>
        <begin position="178"/>
        <end position="201"/>
    </location>
</feature>
<evidence type="ECO:0000313" key="2">
    <source>
        <dbReference type="EMBL" id="MPC29605.1"/>
    </source>
</evidence>
<feature type="region of interest" description="Disordered" evidence="1">
    <location>
        <begin position="1"/>
        <end position="52"/>
    </location>
</feature>
<comment type="caution">
    <text evidence="2">The sequence shown here is derived from an EMBL/GenBank/DDBJ whole genome shotgun (WGS) entry which is preliminary data.</text>
</comment>
<keyword evidence="3" id="KW-1185">Reference proteome</keyword>
<dbReference type="AlphaFoldDB" id="A0A5B7E8E2"/>
<protein>
    <submittedName>
        <fullName evidence="2">Uncharacterized protein</fullName>
    </submittedName>
</protein>
<feature type="region of interest" description="Disordered" evidence="1">
    <location>
        <begin position="80"/>
        <end position="136"/>
    </location>
</feature>
<name>A0A5B7E8E2_PORTR</name>
<evidence type="ECO:0000313" key="3">
    <source>
        <dbReference type="Proteomes" id="UP000324222"/>
    </source>
</evidence>
<accession>A0A5B7E8E2</accession>
<evidence type="ECO:0000256" key="1">
    <source>
        <dbReference type="SAM" id="MobiDB-lite"/>
    </source>
</evidence>
<dbReference type="Proteomes" id="UP000324222">
    <property type="component" value="Unassembled WGS sequence"/>
</dbReference>
<dbReference type="EMBL" id="VSRR010002100">
    <property type="protein sequence ID" value="MPC29605.1"/>
    <property type="molecule type" value="Genomic_DNA"/>
</dbReference>